<gene>
    <name evidence="1" type="ORF">K432DRAFT_397911</name>
</gene>
<dbReference type="OrthoDB" id="1431934at2759"/>
<dbReference type="Pfam" id="PF22191">
    <property type="entry name" value="IBR_1"/>
    <property type="match status" value="1"/>
</dbReference>
<reference evidence="1 2" key="1">
    <citation type="journal article" date="2016" name="Nat. Commun.">
        <title>Ectomycorrhizal ecology is imprinted in the genome of the dominant symbiotic fungus Cenococcum geophilum.</title>
        <authorList>
            <consortium name="DOE Joint Genome Institute"/>
            <person name="Peter M."/>
            <person name="Kohler A."/>
            <person name="Ohm R.A."/>
            <person name="Kuo A."/>
            <person name="Krutzmann J."/>
            <person name="Morin E."/>
            <person name="Arend M."/>
            <person name="Barry K.W."/>
            <person name="Binder M."/>
            <person name="Choi C."/>
            <person name="Clum A."/>
            <person name="Copeland A."/>
            <person name="Grisel N."/>
            <person name="Haridas S."/>
            <person name="Kipfer T."/>
            <person name="LaButti K."/>
            <person name="Lindquist E."/>
            <person name="Lipzen A."/>
            <person name="Maire R."/>
            <person name="Meier B."/>
            <person name="Mihaltcheva S."/>
            <person name="Molinier V."/>
            <person name="Murat C."/>
            <person name="Poggeler S."/>
            <person name="Quandt C.A."/>
            <person name="Sperisen C."/>
            <person name="Tritt A."/>
            <person name="Tisserant E."/>
            <person name="Crous P.W."/>
            <person name="Henrissat B."/>
            <person name="Nehls U."/>
            <person name="Egli S."/>
            <person name="Spatafora J.W."/>
            <person name="Grigoriev I.V."/>
            <person name="Martin F.M."/>
        </authorList>
    </citation>
    <scope>NUCLEOTIDE SEQUENCE [LARGE SCALE GENOMIC DNA]</scope>
    <source>
        <strain evidence="1 2">CBS 459.81</strain>
    </source>
</reference>
<keyword evidence="2" id="KW-1185">Reference proteome</keyword>
<proteinExistence type="predicted"/>
<dbReference type="SUPFAM" id="SSF57850">
    <property type="entry name" value="RING/U-box"/>
    <property type="match status" value="1"/>
</dbReference>
<evidence type="ECO:0008006" key="3">
    <source>
        <dbReference type="Google" id="ProtNLM"/>
    </source>
</evidence>
<protein>
    <recommendedName>
        <fullName evidence="3">RING-type domain-containing protein</fullName>
    </recommendedName>
</protein>
<dbReference type="Proteomes" id="UP000250266">
    <property type="component" value="Unassembled WGS sequence"/>
</dbReference>
<accession>A0A8E2DZP3</accession>
<sequence>MNCAEFDDLHSYGDPSYTGMQEYILDKTKACPACGVRIERGPGCFHVECSSCTHEFYWKCLANWHAVQNNSEAHHTGWYLREAGIHLAQIAGTDLGHAIGMLRLMNVPLQLSPGTGSINICRCGVEIAFQRSLLGGYGITVERGNRVTLLIYFMNFLVDGSTLSTKCSSQGIPVRRARSLIDPVFPIFTLMQLSPWRVAERTLYCSHQPPVPQRQGTIGLPRFYTPTSSAECLSNTLLAPPPVLPPNEWLHSTFQLRSALFCPRDRPGLN</sequence>
<evidence type="ECO:0000313" key="2">
    <source>
        <dbReference type="Proteomes" id="UP000250266"/>
    </source>
</evidence>
<organism evidence="1 2">
    <name type="scientific">Lepidopterella palustris CBS 459.81</name>
    <dbReference type="NCBI Taxonomy" id="1314670"/>
    <lineage>
        <taxon>Eukaryota</taxon>
        <taxon>Fungi</taxon>
        <taxon>Dikarya</taxon>
        <taxon>Ascomycota</taxon>
        <taxon>Pezizomycotina</taxon>
        <taxon>Dothideomycetes</taxon>
        <taxon>Pleosporomycetidae</taxon>
        <taxon>Mytilinidiales</taxon>
        <taxon>Argynnaceae</taxon>
        <taxon>Lepidopterella</taxon>
    </lineage>
</organism>
<dbReference type="Gene3D" id="1.20.120.1750">
    <property type="match status" value="1"/>
</dbReference>
<name>A0A8E2DZP3_9PEZI</name>
<dbReference type="AlphaFoldDB" id="A0A8E2DZP3"/>
<evidence type="ECO:0000313" key="1">
    <source>
        <dbReference type="EMBL" id="OCK74652.1"/>
    </source>
</evidence>
<dbReference type="EMBL" id="KV745438">
    <property type="protein sequence ID" value="OCK74652.1"/>
    <property type="molecule type" value="Genomic_DNA"/>
</dbReference>